<evidence type="ECO:0000256" key="9">
    <source>
        <dbReference type="RuleBase" id="RU369094"/>
    </source>
</evidence>
<reference evidence="12 13" key="1">
    <citation type="submission" date="2017-07" db="EMBL/GenBank/DDBJ databases">
        <title>An improved, manually edited Actinidia chinensis var. chinensis (kiwifruit) genome highlights the challenges associated with draft genomes and gene prediction in plants.</title>
        <authorList>
            <person name="Pilkington S."/>
            <person name="Crowhurst R."/>
            <person name="Hilario E."/>
            <person name="Nardozza S."/>
            <person name="Fraser L."/>
            <person name="Peng Y."/>
            <person name="Gunaseelan K."/>
            <person name="Simpson R."/>
            <person name="Tahir J."/>
            <person name="Deroles S."/>
            <person name="Templeton K."/>
            <person name="Luo Z."/>
            <person name="Davy M."/>
            <person name="Cheng C."/>
            <person name="Mcneilage M."/>
            <person name="Scaglione D."/>
            <person name="Liu Y."/>
            <person name="Zhang Q."/>
            <person name="Datson P."/>
            <person name="De Silva N."/>
            <person name="Gardiner S."/>
            <person name="Bassett H."/>
            <person name="Chagne D."/>
            <person name="Mccallum J."/>
            <person name="Dzierzon H."/>
            <person name="Deng C."/>
            <person name="Wang Y.-Y."/>
            <person name="Barron N."/>
            <person name="Manako K."/>
            <person name="Bowen J."/>
            <person name="Foster T."/>
            <person name="Erridge Z."/>
            <person name="Tiffin H."/>
            <person name="Waite C."/>
            <person name="Davies K."/>
            <person name="Grierson E."/>
            <person name="Laing W."/>
            <person name="Kirk R."/>
            <person name="Chen X."/>
            <person name="Wood M."/>
            <person name="Montefiori M."/>
            <person name="Brummell D."/>
            <person name="Schwinn K."/>
            <person name="Catanach A."/>
            <person name="Fullerton C."/>
            <person name="Li D."/>
            <person name="Meiyalaghan S."/>
            <person name="Nieuwenhuizen N."/>
            <person name="Read N."/>
            <person name="Prakash R."/>
            <person name="Hunter D."/>
            <person name="Zhang H."/>
            <person name="Mckenzie M."/>
            <person name="Knabel M."/>
            <person name="Harris A."/>
            <person name="Allan A."/>
            <person name="Chen A."/>
            <person name="Janssen B."/>
            <person name="Plunkett B."/>
            <person name="Dwamena C."/>
            <person name="Voogd C."/>
            <person name="Leif D."/>
            <person name="Lafferty D."/>
            <person name="Souleyre E."/>
            <person name="Varkonyi-Gasic E."/>
            <person name="Gambi F."/>
            <person name="Hanley J."/>
            <person name="Yao J.-L."/>
            <person name="Cheung J."/>
            <person name="David K."/>
            <person name="Warren B."/>
            <person name="Marsh K."/>
            <person name="Snowden K."/>
            <person name="Lin-Wang K."/>
            <person name="Brian L."/>
            <person name="Martinez-Sanchez M."/>
            <person name="Wang M."/>
            <person name="Ileperuma N."/>
            <person name="Macnee N."/>
            <person name="Campin R."/>
            <person name="Mcatee P."/>
            <person name="Drummond R."/>
            <person name="Espley R."/>
            <person name="Ireland H."/>
            <person name="Wu R."/>
            <person name="Atkinson R."/>
            <person name="Karunairetnam S."/>
            <person name="Bulley S."/>
            <person name="Chunkath S."/>
            <person name="Hanley Z."/>
            <person name="Storey R."/>
            <person name="Thrimawithana A."/>
            <person name="Thomson S."/>
            <person name="David C."/>
            <person name="Testolin R."/>
        </authorList>
    </citation>
    <scope>NUCLEOTIDE SEQUENCE [LARGE SCALE GENOMIC DNA]</scope>
    <source>
        <strain evidence="13">cv. Red5</strain>
        <tissue evidence="12">Young leaf</tissue>
    </source>
</reference>
<dbReference type="InParanoid" id="A0A2R6QP11"/>
<dbReference type="GO" id="GO:0003677">
    <property type="term" value="F:DNA binding"/>
    <property type="evidence" value="ECO:0007669"/>
    <property type="project" value="UniProtKB-UniRule"/>
</dbReference>
<dbReference type="AlphaFoldDB" id="A0A2R6QP11"/>
<dbReference type="Gramene" id="PSS11646">
    <property type="protein sequence ID" value="PSS11646"/>
    <property type="gene ID" value="CEY00_Acc15918"/>
</dbReference>
<feature type="domain" description="Dof-type" evidence="11">
    <location>
        <begin position="39"/>
        <end position="93"/>
    </location>
</feature>
<dbReference type="PROSITE" id="PS50884">
    <property type="entry name" value="ZF_DOF_2"/>
    <property type="match status" value="1"/>
</dbReference>
<dbReference type="InterPro" id="IPR045174">
    <property type="entry name" value="Dof"/>
</dbReference>
<comment type="subcellular location">
    <subcellularLocation>
        <location evidence="8 9">Nucleus</location>
    </subcellularLocation>
</comment>
<evidence type="ECO:0000256" key="4">
    <source>
        <dbReference type="ARBA" id="ARBA00023015"/>
    </source>
</evidence>
<gene>
    <name evidence="12" type="ORF">CEY00_Acc15918</name>
</gene>
<dbReference type="EMBL" id="NKQK01000014">
    <property type="protein sequence ID" value="PSS11646.1"/>
    <property type="molecule type" value="Genomic_DNA"/>
</dbReference>
<evidence type="ECO:0000313" key="12">
    <source>
        <dbReference type="EMBL" id="PSS11646.1"/>
    </source>
</evidence>
<evidence type="ECO:0000313" key="13">
    <source>
        <dbReference type="Proteomes" id="UP000241394"/>
    </source>
</evidence>
<keyword evidence="1 9" id="KW-0479">Metal-binding</keyword>
<evidence type="ECO:0000256" key="2">
    <source>
        <dbReference type="ARBA" id="ARBA00022771"/>
    </source>
</evidence>
<evidence type="ECO:0000256" key="6">
    <source>
        <dbReference type="ARBA" id="ARBA00023163"/>
    </source>
</evidence>
<keyword evidence="5 8" id="KW-0238">DNA-binding</keyword>
<accession>A0A2R6QP11</accession>
<dbReference type="PROSITE" id="PS01361">
    <property type="entry name" value="ZF_DOF_1"/>
    <property type="match status" value="1"/>
</dbReference>
<keyword evidence="13" id="KW-1185">Reference proteome</keyword>
<feature type="compositionally biased region" description="Low complexity" evidence="10">
    <location>
        <begin position="94"/>
        <end position="111"/>
    </location>
</feature>
<comment type="caution">
    <text evidence="12">The sequence shown here is derived from an EMBL/GenBank/DDBJ whole genome shotgun (WGS) entry which is preliminary data.</text>
</comment>
<dbReference type="InterPro" id="IPR003851">
    <property type="entry name" value="Znf_Dof"/>
</dbReference>
<dbReference type="GO" id="GO:0003700">
    <property type="term" value="F:DNA-binding transcription factor activity"/>
    <property type="evidence" value="ECO:0007669"/>
    <property type="project" value="UniProtKB-UniRule"/>
</dbReference>
<keyword evidence="7 8" id="KW-0539">Nucleus</keyword>
<dbReference type="Pfam" id="PF02701">
    <property type="entry name" value="Zn_ribbon_Dof"/>
    <property type="match status" value="1"/>
</dbReference>
<feature type="region of interest" description="Disordered" evidence="10">
    <location>
        <begin position="80"/>
        <end position="132"/>
    </location>
</feature>
<evidence type="ECO:0000256" key="10">
    <source>
        <dbReference type="SAM" id="MobiDB-lite"/>
    </source>
</evidence>
<dbReference type="FunCoup" id="A0A2R6QP11">
    <property type="interactions" value="1136"/>
</dbReference>
<keyword evidence="3 9" id="KW-0862">Zinc</keyword>
<protein>
    <recommendedName>
        <fullName evidence="9">Dof zinc finger protein</fullName>
    </recommendedName>
</protein>
<dbReference type="GO" id="GO:0008270">
    <property type="term" value="F:zinc ion binding"/>
    <property type="evidence" value="ECO:0007669"/>
    <property type="project" value="UniProtKB-KW"/>
</dbReference>
<keyword evidence="4 9" id="KW-0805">Transcription regulation</keyword>
<keyword evidence="2 8" id="KW-0863">Zinc-finger</keyword>
<sequence length="267" mass="29855">MDDSQWPQVRSMEETASMIACSKPMMLERKVKPQKDQPMNCPRCNSTNTKFCYYNNYSLTQPRYFCKTCRRYWTQGGSLRNVPIGGSSRKNRRSSTSIPSTSTSTSTSTSSHKLLDLNPPTRLSHLSSQNPKIHQVPQDLNLAFPTSMQDYLSISQFVELPKIQNPSSRGLHSFIPTPMPDSTTPYSNTLGFHLQELKPNLSTDRIGNRFGNVHGVVQENGGSLFMFPFGGMKQVTSTSDQVDHQNKGQGNSNNIGYWNGMLGGGSW</sequence>
<evidence type="ECO:0000256" key="5">
    <source>
        <dbReference type="ARBA" id="ARBA00023125"/>
    </source>
</evidence>
<dbReference type="STRING" id="1590841.A0A2R6QP11"/>
<name>A0A2R6QP11_ACTCC</name>
<evidence type="ECO:0000256" key="3">
    <source>
        <dbReference type="ARBA" id="ARBA00022833"/>
    </source>
</evidence>
<reference evidence="13" key="2">
    <citation type="journal article" date="2018" name="BMC Genomics">
        <title>A manually annotated Actinidia chinensis var. chinensis (kiwifruit) genome highlights the challenges associated with draft genomes and gene prediction in plants.</title>
        <authorList>
            <person name="Pilkington S.M."/>
            <person name="Crowhurst R."/>
            <person name="Hilario E."/>
            <person name="Nardozza S."/>
            <person name="Fraser L."/>
            <person name="Peng Y."/>
            <person name="Gunaseelan K."/>
            <person name="Simpson R."/>
            <person name="Tahir J."/>
            <person name="Deroles S.C."/>
            <person name="Templeton K."/>
            <person name="Luo Z."/>
            <person name="Davy M."/>
            <person name="Cheng C."/>
            <person name="McNeilage M."/>
            <person name="Scaglione D."/>
            <person name="Liu Y."/>
            <person name="Zhang Q."/>
            <person name="Datson P."/>
            <person name="De Silva N."/>
            <person name="Gardiner S.E."/>
            <person name="Bassett H."/>
            <person name="Chagne D."/>
            <person name="McCallum J."/>
            <person name="Dzierzon H."/>
            <person name="Deng C."/>
            <person name="Wang Y.Y."/>
            <person name="Barron L."/>
            <person name="Manako K."/>
            <person name="Bowen J."/>
            <person name="Foster T.M."/>
            <person name="Erridge Z.A."/>
            <person name="Tiffin H."/>
            <person name="Waite C.N."/>
            <person name="Davies K.M."/>
            <person name="Grierson E.P."/>
            <person name="Laing W.A."/>
            <person name="Kirk R."/>
            <person name="Chen X."/>
            <person name="Wood M."/>
            <person name="Montefiori M."/>
            <person name="Brummell D.A."/>
            <person name="Schwinn K.E."/>
            <person name="Catanach A."/>
            <person name="Fullerton C."/>
            <person name="Li D."/>
            <person name="Meiyalaghan S."/>
            <person name="Nieuwenhuizen N."/>
            <person name="Read N."/>
            <person name="Prakash R."/>
            <person name="Hunter D."/>
            <person name="Zhang H."/>
            <person name="McKenzie M."/>
            <person name="Knabel M."/>
            <person name="Harris A."/>
            <person name="Allan A.C."/>
            <person name="Gleave A."/>
            <person name="Chen A."/>
            <person name="Janssen B.J."/>
            <person name="Plunkett B."/>
            <person name="Ampomah-Dwamena C."/>
            <person name="Voogd C."/>
            <person name="Leif D."/>
            <person name="Lafferty D."/>
            <person name="Souleyre E.J.F."/>
            <person name="Varkonyi-Gasic E."/>
            <person name="Gambi F."/>
            <person name="Hanley J."/>
            <person name="Yao J.L."/>
            <person name="Cheung J."/>
            <person name="David K.M."/>
            <person name="Warren B."/>
            <person name="Marsh K."/>
            <person name="Snowden K.C."/>
            <person name="Lin-Wang K."/>
            <person name="Brian L."/>
            <person name="Martinez-Sanchez M."/>
            <person name="Wang M."/>
            <person name="Ileperuma N."/>
            <person name="Macnee N."/>
            <person name="Campin R."/>
            <person name="McAtee P."/>
            <person name="Drummond R.S.M."/>
            <person name="Espley R.V."/>
            <person name="Ireland H.S."/>
            <person name="Wu R."/>
            <person name="Atkinson R.G."/>
            <person name="Karunairetnam S."/>
            <person name="Bulley S."/>
            <person name="Chunkath S."/>
            <person name="Hanley Z."/>
            <person name="Storey R."/>
            <person name="Thrimawithana A.H."/>
            <person name="Thomson S."/>
            <person name="David C."/>
            <person name="Testolin R."/>
            <person name="Huang H."/>
            <person name="Hellens R.P."/>
            <person name="Schaffer R.J."/>
        </authorList>
    </citation>
    <scope>NUCLEOTIDE SEQUENCE [LARGE SCALE GENOMIC DNA]</scope>
    <source>
        <strain evidence="13">cv. Red5</strain>
    </source>
</reference>
<organism evidence="12 13">
    <name type="scientific">Actinidia chinensis var. chinensis</name>
    <name type="common">Chinese soft-hair kiwi</name>
    <dbReference type="NCBI Taxonomy" id="1590841"/>
    <lineage>
        <taxon>Eukaryota</taxon>
        <taxon>Viridiplantae</taxon>
        <taxon>Streptophyta</taxon>
        <taxon>Embryophyta</taxon>
        <taxon>Tracheophyta</taxon>
        <taxon>Spermatophyta</taxon>
        <taxon>Magnoliopsida</taxon>
        <taxon>eudicotyledons</taxon>
        <taxon>Gunneridae</taxon>
        <taxon>Pentapetalae</taxon>
        <taxon>asterids</taxon>
        <taxon>Ericales</taxon>
        <taxon>Actinidiaceae</taxon>
        <taxon>Actinidia</taxon>
    </lineage>
</organism>
<comment type="function">
    <text evidence="9">Transcription factor that binds specifically to a 5'-AA[AG]G-3' consensus core sequence.</text>
</comment>
<dbReference type="OrthoDB" id="1927254at2759"/>
<evidence type="ECO:0000259" key="11">
    <source>
        <dbReference type="PROSITE" id="PS50884"/>
    </source>
</evidence>
<dbReference type="OMA" id="APPNVTC"/>
<evidence type="ECO:0000256" key="8">
    <source>
        <dbReference type="PROSITE-ProRule" id="PRU00071"/>
    </source>
</evidence>
<dbReference type="GO" id="GO:0005634">
    <property type="term" value="C:nucleus"/>
    <property type="evidence" value="ECO:0007669"/>
    <property type="project" value="UniProtKB-SubCell"/>
</dbReference>
<proteinExistence type="predicted"/>
<evidence type="ECO:0000256" key="1">
    <source>
        <dbReference type="ARBA" id="ARBA00022723"/>
    </source>
</evidence>
<dbReference type="PANTHER" id="PTHR31992:SF301">
    <property type="entry name" value="DOF ZINC FINGER PROTEIN DOF3.7"/>
    <property type="match status" value="1"/>
</dbReference>
<dbReference type="PANTHER" id="PTHR31992">
    <property type="entry name" value="DOF ZINC FINGER PROTEIN DOF1.4-RELATED"/>
    <property type="match status" value="1"/>
</dbReference>
<dbReference type="Proteomes" id="UP000241394">
    <property type="component" value="Chromosome LG14"/>
</dbReference>
<evidence type="ECO:0000256" key="7">
    <source>
        <dbReference type="ARBA" id="ARBA00023242"/>
    </source>
</evidence>
<keyword evidence="6 9" id="KW-0804">Transcription</keyword>